<dbReference type="EMBL" id="CP006850">
    <property type="protein sequence ID" value="AHH19678.1"/>
    <property type="molecule type" value="Genomic_DNA"/>
</dbReference>
<dbReference type="RefSeq" id="WP_025351070.1">
    <property type="nucleotide sequence ID" value="NZ_CP006850.1"/>
</dbReference>
<dbReference type="PANTHER" id="PTHR42305:SF1">
    <property type="entry name" value="MEMBRANE PROTEIN RV1733C-RELATED"/>
    <property type="match status" value="1"/>
</dbReference>
<dbReference type="Proteomes" id="UP000019150">
    <property type="component" value="Chromosome"/>
</dbReference>
<sequence>MTRYPSPLIRLWRSGPWIGNPLMRASDRVEAVIRILAVLVVLAAVPVAAAIGTAHYTDAAAQIRAADAGKTRVTATVAAEPIRTTTAAMEMSAQRTEALVRWEHDGRTSTATTAVADTARRGDPATVWLGPDGNPTDPPLPSDAAAIRGIGSGLAAFAQICGAAVAVVGVTAWSFGARRRAALAREWRMISRPIGTQ</sequence>
<accession>W5TL27</accession>
<dbReference type="OrthoDB" id="4562520at2"/>
<protein>
    <recommendedName>
        <fullName evidence="4">Transmembrane protein</fullName>
    </recommendedName>
</protein>
<dbReference type="eggNOG" id="ENOG50337PN">
    <property type="taxonomic scope" value="Bacteria"/>
</dbReference>
<evidence type="ECO:0000313" key="2">
    <source>
        <dbReference type="EMBL" id="AHH19678.1"/>
    </source>
</evidence>
<keyword evidence="3" id="KW-1185">Reference proteome</keyword>
<dbReference type="HOGENOM" id="CLU_084215_0_0_11"/>
<dbReference type="PATRIC" id="fig|1415166.3.peg.5046"/>
<gene>
    <name evidence="2" type="ORF">NONO_c48940</name>
</gene>
<dbReference type="KEGG" id="nno:NONO_c48940"/>
<keyword evidence="1" id="KW-1133">Transmembrane helix</keyword>
<feature type="transmembrane region" description="Helical" evidence="1">
    <location>
        <begin position="31"/>
        <end position="51"/>
    </location>
</feature>
<keyword evidence="1" id="KW-0812">Transmembrane</keyword>
<reference evidence="2 3" key="1">
    <citation type="journal article" date="2014" name="Appl. Environ. Microbiol.">
        <title>Insights into the Microbial Degradation of Rubber and Gutta-Percha by Analysis of the Complete Genome of Nocardia nova SH22a.</title>
        <authorList>
            <person name="Luo Q."/>
            <person name="Hiessl S."/>
            <person name="Poehlein A."/>
            <person name="Daniel R."/>
            <person name="Steinbuchel A."/>
        </authorList>
    </citation>
    <scope>NUCLEOTIDE SEQUENCE [LARGE SCALE GENOMIC DNA]</scope>
    <source>
        <strain evidence="2">SH22a</strain>
    </source>
</reference>
<dbReference type="AlphaFoldDB" id="W5TL27"/>
<feature type="transmembrane region" description="Helical" evidence="1">
    <location>
        <begin position="150"/>
        <end position="175"/>
    </location>
</feature>
<evidence type="ECO:0000313" key="3">
    <source>
        <dbReference type="Proteomes" id="UP000019150"/>
    </source>
</evidence>
<name>W5TL27_9NOCA</name>
<evidence type="ECO:0000256" key="1">
    <source>
        <dbReference type="SAM" id="Phobius"/>
    </source>
</evidence>
<dbReference type="InterPro" id="IPR039708">
    <property type="entry name" value="MT1774/Rv1733c-like"/>
</dbReference>
<dbReference type="PANTHER" id="PTHR42305">
    <property type="entry name" value="MEMBRANE PROTEIN RV1733C-RELATED"/>
    <property type="match status" value="1"/>
</dbReference>
<organism evidence="2 3">
    <name type="scientific">Nocardia nova SH22a</name>
    <dbReference type="NCBI Taxonomy" id="1415166"/>
    <lineage>
        <taxon>Bacteria</taxon>
        <taxon>Bacillati</taxon>
        <taxon>Actinomycetota</taxon>
        <taxon>Actinomycetes</taxon>
        <taxon>Mycobacteriales</taxon>
        <taxon>Nocardiaceae</taxon>
        <taxon>Nocardia</taxon>
    </lineage>
</organism>
<keyword evidence="1" id="KW-0472">Membrane</keyword>
<dbReference type="STRING" id="1415166.NONO_c48940"/>
<evidence type="ECO:0008006" key="4">
    <source>
        <dbReference type="Google" id="ProtNLM"/>
    </source>
</evidence>
<proteinExistence type="predicted"/>